<keyword evidence="2" id="KW-1133">Transmembrane helix</keyword>
<feature type="region of interest" description="Disordered" evidence="1">
    <location>
        <begin position="319"/>
        <end position="341"/>
    </location>
</feature>
<name>A0A0L0TDE1_ALLM3</name>
<feature type="transmembrane region" description="Helical" evidence="2">
    <location>
        <begin position="145"/>
        <end position="163"/>
    </location>
</feature>
<dbReference type="VEuPathDB" id="FungiDB:AMAG_17016"/>
<evidence type="ECO:0000256" key="1">
    <source>
        <dbReference type="SAM" id="MobiDB-lite"/>
    </source>
</evidence>
<dbReference type="Proteomes" id="UP000054350">
    <property type="component" value="Unassembled WGS sequence"/>
</dbReference>
<reference evidence="4 5" key="1">
    <citation type="submission" date="2009-11" db="EMBL/GenBank/DDBJ databases">
        <title>Annotation of Allomyces macrogynus ATCC 38327.</title>
        <authorList>
            <consortium name="The Broad Institute Genome Sequencing Platform"/>
            <person name="Russ C."/>
            <person name="Cuomo C."/>
            <person name="Burger G."/>
            <person name="Gray M.W."/>
            <person name="Holland P.W.H."/>
            <person name="King N."/>
            <person name="Lang F.B.F."/>
            <person name="Roger A.J."/>
            <person name="Ruiz-Trillo I."/>
            <person name="Young S.K."/>
            <person name="Zeng Q."/>
            <person name="Gargeya S."/>
            <person name="Fitzgerald M."/>
            <person name="Haas B."/>
            <person name="Abouelleil A."/>
            <person name="Alvarado L."/>
            <person name="Arachchi H.M."/>
            <person name="Berlin A."/>
            <person name="Chapman S.B."/>
            <person name="Gearin G."/>
            <person name="Goldberg J."/>
            <person name="Griggs A."/>
            <person name="Gujja S."/>
            <person name="Hansen M."/>
            <person name="Heiman D."/>
            <person name="Howarth C."/>
            <person name="Larimer J."/>
            <person name="Lui A."/>
            <person name="MacDonald P.J.P."/>
            <person name="McCowen C."/>
            <person name="Montmayeur A."/>
            <person name="Murphy C."/>
            <person name="Neiman D."/>
            <person name="Pearson M."/>
            <person name="Priest M."/>
            <person name="Roberts A."/>
            <person name="Saif S."/>
            <person name="Shea T."/>
            <person name="Sisk P."/>
            <person name="Stolte C."/>
            <person name="Sykes S."/>
            <person name="Wortman J."/>
            <person name="Nusbaum C."/>
            <person name="Birren B."/>
        </authorList>
    </citation>
    <scope>NUCLEOTIDE SEQUENCE [LARGE SCALE GENOMIC DNA]</scope>
    <source>
        <strain evidence="4 5">ATCC 38327</strain>
    </source>
</reference>
<keyword evidence="3" id="KW-0732">Signal</keyword>
<protein>
    <submittedName>
        <fullName evidence="4">Uncharacterized protein</fullName>
    </submittedName>
</protein>
<feature type="signal peptide" evidence="3">
    <location>
        <begin position="1"/>
        <end position="19"/>
    </location>
</feature>
<gene>
    <name evidence="4" type="ORF">AMAG_17016</name>
</gene>
<feature type="transmembrane region" description="Helical" evidence="2">
    <location>
        <begin position="43"/>
        <end position="69"/>
    </location>
</feature>
<organism evidence="4 5">
    <name type="scientific">Allomyces macrogynus (strain ATCC 38327)</name>
    <name type="common">Allomyces javanicus var. macrogynus</name>
    <dbReference type="NCBI Taxonomy" id="578462"/>
    <lineage>
        <taxon>Eukaryota</taxon>
        <taxon>Fungi</taxon>
        <taxon>Fungi incertae sedis</taxon>
        <taxon>Blastocladiomycota</taxon>
        <taxon>Blastocladiomycetes</taxon>
        <taxon>Blastocladiales</taxon>
        <taxon>Blastocladiaceae</taxon>
        <taxon>Allomyces</taxon>
    </lineage>
</organism>
<feature type="transmembrane region" description="Helical" evidence="2">
    <location>
        <begin position="90"/>
        <end position="108"/>
    </location>
</feature>
<dbReference type="AlphaFoldDB" id="A0A0L0TDE1"/>
<feature type="transmembrane region" description="Helical" evidence="2">
    <location>
        <begin position="391"/>
        <end position="414"/>
    </location>
</feature>
<keyword evidence="5" id="KW-1185">Reference proteome</keyword>
<feature type="transmembrane region" description="Helical" evidence="2">
    <location>
        <begin position="499"/>
        <end position="517"/>
    </location>
</feature>
<evidence type="ECO:0000256" key="3">
    <source>
        <dbReference type="SAM" id="SignalP"/>
    </source>
</evidence>
<evidence type="ECO:0000313" key="5">
    <source>
        <dbReference type="Proteomes" id="UP000054350"/>
    </source>
</evidence>
<keyword evidence="2" id="KW-0812">Transmembrane</keyword>
<feature type="chain" id="PRO_5005548675" evidence="3">
    <location>
        <begin position="20"/>
        <end position="523"/>
    </location>
</feature>
<keyword evidence="2" id="KW-0472">Membrane</keyword>
<feature type="transmembrane region" description="Helical" evidence="2">
    <location>
        <begin position="114"/>
        <end position="133"/>
    </location>
</feature>
<proteinExistence type="predicted"/>
<feature type="compositionally biased region" description="Pro residues" evidence="1">
    <location>
        <begin position="328"/>
        <end position="341"/>
    </location>
</feature>
<feature type="transmembrane region" description="Helical" evidence="2">
    <location>
        <begin position="365"/>
        <end position="385"/>
    </location>
</feature>
<dbReference type="OrthoDB" id="5568386at2759"/>
<accession>A0A0L0TDE1</accession>
<evidence type="ECO:0000313" key="4">
    <source>
        <dbReference type="EMBL" id="KNE72574.1"/>
    </source>
</evidence>
<reference evidence="5" key="2">
    <citation type="submission" date="2009-11" db="EMBL/GenBank/DDBJ databases">
        <title>The Genome Sequence of Allomyces macrogynus strain ATCC 38327.</title>
        <authorList>
            <consortium name="The Broad Institute Genome Sequencing Platform"/>
            <person name="Russ C."/>
            <person name="Cuomo C."/>
            <person name="Shea T."/>
            <person name="Young S.K."/>
            <person name="Zeng Q."/>
            <person name="Koehrsen M."/>
            <person name="Haas B."/>
            <person name="Borodovsky M."/>
            <person name="Guigo R."/>
            <person name="Alvarado L."/>
            <person name="Berlin A."/>
            <person name="Borenstein D."/>
            <person name="Chen Z."/>
            <person name="Engels R."/>
            <person name="Freedman E."/>
            <person name="Gellesch M."/>
            <person name="Goldberg J."/>
            <person name="Griggs A."/>
            <person name="Gujja S."/>
            <person name="Heiman D."/>
            <person name="Hepburn T."/>
            <person name="Howarth C."/>
            <person name="Jen D."/>
            <person name="Larson L."/>
            <person name="Lewis B."/>
            <person name="Mehta T."/>
            <person name="Park D."/>
            <person name="Pearson M."/>
            <person name="Roberts A."/>
            <person name="Saif S."/>
            <person name="Shenoy N."/>
            <person name="Sisk P."/>
            <person name="Stolte C."/>
            <person name="Sykes S."/>
            <person name="Walk T."/>
            <person name="White J."/>
            <person name="Yandava C."/>
            <person name="Burger G."/>
            <person name="Gray M.W."/>
            <person name="Holland P.W.H."/>
            <person name="King N."/>
            <person name="Lang F.B.F."/>
            <person name="Roger A.J."/>
            <person name="Ruiz-Trillo I."/>
            <person name="Lander E."/>
            <person name="Nusbaum C."/>
        </authorList>
    </citation>
    <scope>NUCLEOTIDE SEQUENCE [LARGE SCALE GENOMIC DNA]</scope>
    <source>
        <strain evidence="5">ATCC 38327</strain>
    </source>
</reference>
<feature type="transmembrane region" description="Helical" evidence="2">
    <location>
        <begin position="183"/>
        <end position="205"/>
    </location>
</feature>
<sequence length="523" mass="55941">MGWWLVAVQGFIALKLAFAVVNAGHRSVGFTIFSAANDLLPGVGVILSVGRALDIVPFNLVCLATPIVYRIHQWRSLPADARVPRTITPVYCFVFGCFTFWNALNAGWTPGTYALLASLFGAIVSIIMLVVHISRQQAWDQWRGHFDFSALYLGGYFVFRALVTTNRNIAQLLEGLNANDFRVAAARLAITTGFRAIMTSGVLVLDSIVDMTFSHEDYWMSFAFRFAEELAVTELALKSLEKWTSIALYAAANVPILCVQASGILDDLVYSYNRGMWLRDLYRGVAPQSPATSGALAPPADAPSPPTAMALAALPSAPAAAPNSSTVPTPPATPDSPLPPLRPWMRAELHARVRGQVHRMDQGQIARIVSIVCFTLQALIAPPATSPPMHVALVILAGILASSVVSGLIVARFLRAKTRWLGLDVPVIMLEEGGKGYAGTASAAAVPSSALGVVDATLARPDAGVAVGAGLVPLRPESSSCTTSGVVVLPPIVFRQTDVLTCLSPTLVMWVVLFSVMGRLNPW</sequence>
<evidence type="ECO:0000256" key="2">
    <source>
        <dbReference type="SAM" id="Phobius"/>
    </source>
</evidence>
<dbReference type="EMBL" id="GG745381">
    <property type="protein sequence ID" value="KNE72574.1"/>
    <property type="molecule type" value="Genomic_DNA"/>
</dbReference>